<sequence length="38" mass="4121">MWAFLSCSFARVFTSEPHAHDPVAVPGLMRCAGVDVKS</sequence>
<dbReference type="Proteomes" id="UP000185911">
    <property type="component" value="Unassembled WGS sequence"/>
</dbReference>
<keyword evidence="2" id="KW-1185">Reference proteome</keyword>
<evidence type="ECO:0000313" key="1">
    <source>
        <dbReference type="EMBL" id="OLP08061.1"/>
    </source>
</evidence>
<accession>A0A1Q8YJ26</accession>
<name>A0A1Q8YJ26_9BURK</name>
<protein>
    <submittedName>
        <fullName evidence="1">Uncharacterized protein</fullName>
    </submittedName>
</protein>
<evidence type="ECO:0000313" key="2">
    <source>
        <dbReference type="Proteomes" id="UP000185911"/>
    </source>
</evidence>
<organism evidence="1 2">
    <name type="scientific">Rhodoferax antarcticus ANT.BR</name>
    <dbReference type="NCBI Taxonomy" id="1111071"/>
    <lineage>
        <taxon>Bacteria</taxon>
        <taxon>Pseudomonadati</taxon>
        <taxon>Pseudomonadota</taxon>
        <taxon>Betaproteobacteria</taxon>
        <taxon>Burkholderiales</taxon>
        <taxon>Comamonadaceae</taxon>
        <taxon>Rhodoferax</taxon>
    </lineage>
</organism>
<proteinExistence type="predicted"/>
<gene>
    <name evidence="1" type="ORF">BLL52_0687</name>
</gene>
<dbReference type="EMBL" id="MSYM01000006">
    <property type="protein sequence ID" value="OLP08061.1"/>
    <property type="molecule type" value="Genomic_DNA"/>
</dbReference>
<reference evidence="1 2" key="1">
    <citation type="submission" date="2017-01" db="EMBL/GenBank/DDBJ databases">
        <title>Genome sequence of Rhodoferax antarcticus ANT.BR, a psychrophilic purple nonsulfur bacterium from an Antarctic microbial mat.</title>
        <authorList>
            <person name="Baker J."/>
            <person name="Riester C."/>
            <person name="Skinner B."/>
            <person name="Newell A."/>
            <person name="Swingley W."/>
            <person name="Madigan M."/>
            <person name="Jung D."/>
            <person name="Asao M."/>
            <person name="Chen M."/>
            <person name="Loughlin P."/>
            <person name="Pan H."/>
            <person name="Lin S."/>
            <person name="Li N."/>
            <person name="Shaw J."/>
            <person name="Prado M."/>
            <person name="Sherman C."/>
            <person name="Li X."/>
            <person name="Tang J."/>
            <person name="Blankenship R."/>
            <person name="Zhao T."/>
            <person name="Touchman J."/>
            <person name="Sattley M."/>
        </authorList>
    </citation>
    <scope>NUCLEOTIDE SEQUENCE [LARGE SCALE GENOMIC DNA]</scope>
    <source>
        <strain evidence="1 2">ANT.BR</strain>
    </source>
</reference>
<dbReference type="AlphaFoldDB" id="A0A1Q8YJ26"/>
<comment type="caution">
    <text evidence="1">The sequence shown here is derived from an EMBL/GenBank/DDBJ whole genome shotgun (WGS) entry which is preliminary data.</text>
</comment>